<dbReference type="Pfam" id="PF00018">
    <property type="entry name" value="SH3_1"/>
    <property type="match status" value="1"/>
</dbReference>
<feature type="compositionally biased region" description="Polar residues" evidence="3">
    <location>
        <begin position="1"/>
        <end position="12"/>
    </location>
</feature>
<keyword evidence="6" id="KW-1185">Reference proteome</keyword>
<evidence type="ECO:0000259" key="4">
    <source>
        <dbReference type="PROSITE" id="PS50002"/>
    </source>
</evidence>
<dbReference type="AlphaFoldDB" id="A0A1A6HI08"/>
<accession>A0A1A6HI08</accession>
<gene>
    <name evidence="5" type="ORF">A6R68_16271</name>
</gene>
<comment type="caution">
    <text evidence="5">The sequence shown here is derived from an EMBL/GenBank/DDBJ whole genome shotgun (WGS) entry which is preliminary data.</text>
</comment>
<reference evidence="5 6" key="1">
    <citation type="submission" date="2016-06" db="EMBL/GenBank/DDBJ databases">
        <title>The Draft Genome Sequence and Annotation of the Desert Woodrat Neotoma lepida.</title>
        <authorList>
            <person name="Campbell M."/>
            <person name="Oakeson K.F."/>
            <person name="Yandell M."/>
            <person name="Halpert J.R."/>
            <person name="Dearing D."/>
        </authorList>
    </citation>
    <scope>NUCLEOTIDE SEQUENCE [LARGE SCALE GENOMIC DNA]</scope>
    <source>
        <strain evidence="5">417</strain>
        <tissue evidence="5">Liver</tissue>
    </source>
</reference>
<feature type="compositionally biased region" description="Polar residues" evidence="3">
    <location>
        <begin position="54"/>
        <end position="66"/>
    </location>
</feature>
<evidence type="ECO:0000256" key="3">
    <source>
        <dbReference type="SAM" id="MobiDB-lite"/>
    </source>
</evidence>
<feature type="domain" description="SH3" evidence="4">
    <location>
        <begin position="76"/>
        <end position="101"/>
    </location>
</feature>
<dbReference type="SUPFAM" id="SSF50044">
    <property type="entry name" value="SH3-domain"/>
    <property type="match status" value="1"/>
</dbReference>
<protein>
    <recommendedName>
        <fullName evidence="4">SH3 domain-containing protein</fullName>
    </recommendedName>
</protein>
<sequence length="101" mass="11316">PAQSTQLQSSYNPFEDEDDTGSTVSEKEDIKAKNVSSYEKTQNYPTDWSDDESNNPFSSTDANGDSNPFDEDTTSGTEVRVRALYDYEGQEHDELSFKAGR</sequence>
<dbReference type="Gene3D" id="2.30.30.40">
    <property type="entry name" value="SH3 Domains"/>
    <property type="match status" value="1"/>
</dbReference>
<dbReference type="Proteomes" id="UP000092124">
    <property type="component" value="Unassembled WGS sequence"/>
</dbReference>
<dbReference type="OrthoDB" id="9082187at2759"/>
<evidence type="ECO:0000256" key="1">
    <source>
        <dbReference type="ARBA" id="ARBA00022443"/>
    </source>
</evidence>
<dbReference type="InterPro" id="IPR001452">
    <property type="entry name" value="SH3_domain"/>
</dbReference>
<keyword evidence="1 2" id="KW-0728">SH3 domain</keyword>
<dbReference type="PROSITE" id="PS50002">
    <property type="entry name" value="SH3"/>
    <property type="match status" value="1"/>
</dbReference>
<evidence type="ECO:0000313" key="5">
    <source>
        <dbReference type="EMBL" id="OBS77277.1"/>
    </source>
</evidence>
<name>A0A1A6HI08_NEOLE</name>
<evidence type="ECO:0000256" key="2">
    <source>
        <dbReference type="PROSITE-ProRule" id="PRU00192"/>
    </source>
</evidence>
<dbReference type="STRING" id="56216.A0A1A6HI08"/>
<feature type="non-terminal residue" evidence="5">
    <location>
        <position position="1"/>
    </location>
</feature>
<proteinExistence type="predicted"/>
<dbReference type="InterPro" id="IPR036028">
    <property type="entry name" value="SH3-like_dom_sf"/>
</dbReference>
<feature type="region of interest" description="Disordered" evidence="3">
    <location>
        <begin position="1"/>
        <end position="78"/>
    </location>
</feature>
<organism evidence="5 6">
    <name type="scientific">Neotoma lepida</name>
    <name type="common">Desert woodrat</name>
    <dbReference type="NCBI Taxonomy" id="56216"/>
    <lineage>
        <taxon>Eukaryota</taxon>
        <taxon>Metazoa</taxon>
        <taxon>Chordata</taxon>
        <taxon>Craniata</taxon>
        <taxon>Vertebrata</taxon>
        <taxon>Euteleostomi</taxon>
        <taxon>Mammalia</taxon>
        <taxon>Eutheria</taxon>
        <taxon>Euarchontoglires</taxon>
        <taxon>Glires</taxon>
        <taxon>Rodentia</taxon>
        <taxon>Myomorpha</taxon>
        <taxon>Muroidea</taxon>
        <taxon>Cricetidae</taxon>
        <taxon>Neotominae</taxon>
        <taxon>Neotoma</taxon>
    </lineage>
</organism>
<evidence type="ECO:0000313" key="6">
    <source>
        <dbReference type="Proteomes" id="UP000092124"/>
    </source>
</evidence>
<dbReference type="EMBL" id="LZPO01031409">
    <property type="protein sequence ID" value="OBS77277.1"/>
    <property type="molecule type" value="Genomic_DNA"/>
</dbReference>
<feature type="compositionally biased region" description="Polar residues" evidence="3">
    <location>
        <begin position="34"/>
        <end position="46"/>
    </location>
</feature>